<feature type="compositionally biased region" description="Basic and acidic residues" evidence="1">
    <location>
        <begin position="71"/>
        <end position="83"/>
    </location>
</feature>
<protein>
    <submittedName>
        <fullName evidence="2">Uncharacterized protein</fullName>
    </submittedName>
</protein>
<comment type="caution">
    <text evidence="2">The sequence shown here is derived from an EMBL/GenBank/DDBJ whole genome shotgun (WGS) entry which is preliminary data.</text>
</comment>
<evidence type="ECO:0000313" key="2">
    <source>
        <dbReference type="EMBL" id="CAG8952502.1"/>
    </source>
</evidence>
<accession>A0A9N9KUZ6</accession>
<gene>
    <name evidence="2" type="ORF">HYFRA_00001249</name>
</gene>
<feature type="compositionally biased region" description="Pro residues" evidence="1">
    <location>
        <begin position="55"/>
        <end position="66"/>
    </location>
</feature>
<evidence type="ECO:0000313" key="3">
    <source>
        <dbReference type="Proteomes" id="UP000696280"/>
    </source>
</evidence>
<dbReference type="Proteomes" id="UP000696280">
    <property type="component" value="Unassembled WGS sequence"/>
</dbReference>
<dbReference type="EMBL" id="CAJVRL010000045">
    <property type="protein sequence ID" value="CAG8952502.1"/>
    <property type="molecule type" value="Genomic_DNA"/>
</dbReference>
<name>A0A9N9KUZ6_9HELO</name>
<organism evidence="2 3">
    <name type="scientific">Hymenoscyphus fraxineus</name>
    <dbReference type="NCBI Taxonomy" id="746836"/>
    <lineage>
        <taxon>Eukaryota</taxon>
        <taxon>Fungi</taxon>
        <taxon>Dikarya</taxon>
        <taxon>Ascomycota</taxon>
        <taxon>Pezizomycotina</taxon>
        <taxon>Leotiomycetes</taxon>
        <taxon>Helotiales</taxon>
        <taxon>Helotiaceae</taxon>
        <taxon>Hymenoscyphus</taxon>
    </lineage>
</organism>
<evidence type="ECO:0000256" key="1">
    <source>
        <dbReference type="SAM" id="MobiDB-lite"/>
    </source>
</evidence>
<feature type="region of interest" description="Disordered" evidence="1">
    <location>
        <begin position="31"/>
        <end position="111"/>
    </location>
</feature>
<feature type="compositionally biased region" description="Basic and acidic residues" evidence="1">
    <location>
        <begin position="41"/>
        <end position="52"/>
    </location>
</feature>
<proteinExistence type="predicted"/>
<reference evidence="2" key="1">
    <citation type="submission" date="2021-07" db="EMBL/GenBank/DDBJ databases">
        <authorList>
            <person name="Durling M."/>
        </authorList>
    </citation>
    <scope>NUCLEOTIDE SEQUENCE</scope>
</reference>
<keyword evidence="3" id="KW-1185">Reference proteome</keyword>
<dbReference type="OrthoDB" id="3595619at2759"/>
<sequence>MKTLSGYLDAAYTAWLGTAVAVNCCSLSRSSENEVDSSRYQSERPRRIEHQQPRLIPPPNSEPPSRPGTSRGREWADRTKEFASRASSRGRFSARRKLNAYNGPRRPRIGAPSDFRHVAQAMPTRSPATFRPLELSIYREERLSPLLPHFDTLEELPRPPSVITHTRSDSALSFTIPRKPLRASSRASSEWASNFQARPGSISAQDLLANIESELPRVPEQARLRAMTEPPAYERIKSALHEKFELEQRLRDIDEVIEERRSVFFNSRPTSRATSRGPRSIYSDVTRGWFSSSCFIYFIHNQCLTHPSLSPLSQTAWSPPPAAQQ</sequence>
<dbReference type="AlphaFoldDB" id="A0A9N9KUZ6"/>